<dbReference type="Proteomes" id="UP000673434">
    <property type="component" value="Unassembled WGS sequence"/>
</dbReference>
<gene>
    <name evidence="2" type="ORF">J7S78_13525</name>
</gene>
<evidence type="ECO:0000313" key="3">
    <source>
        <dbReference type="Proteomes" id="UP000673434"/>
    </source>
</evidence>
<feature type="region of interest" description="Disordered" evidence="1">
    <location>
        <begin position="289"/>
        <end position="369"/>
    </location>
</feature>
<feature type="compositionally biased region" description="Low complexity" evidence="1">
    <location>
        <begin position="15"/>
        <end position="25"/>
    </location>
</feature>
<evidence type="ECO:0000256" key="1">
    <source>
        <dbReference type="SAM" id="MobiDB-lite"/>
    </source>
</evidence>
<dbReference type="GO" id="GO:0003677">
    <property type="term" value="F:DNA binding"/>
    <property type="evidence" value="ECO:0007669"/>
    <property type="project" value="InterPro"/>
</dbReference>
<dbReference type="Pfam" id="PF03837">
    <property type="entry name" value="RecT"/>
    <property type="match status" value="1"/>
</dbReference>
<feature type="compositionally biased region" description="Polar residues" evidence="1">
    <location>
        <begin position="1"/>
        <end position="14"/>
    </location>
</feature>
<feature type="compositionally biased region" description="Low complexity" evidence="1">
    <location>
        <begin position="326"/>
        <end position="338"/>
    </location>
</feature>
<dbReference type="AlphaFoldDB" id="A0AAP2BIG4"/>
<feature type="compositionally biased region" description="Polar residues" evidence="1">
    <location>
        <begin position="339"/>
        <end position="354"/>
    </location>
</feature>
<keyword evidence="3" id="KW-1185">Reference proteome</keyword>
<reference evidence="2 3" key="1">
    <citation type="submission" date="2021-03" db="EMBL/GenBank/DDBJ databases">
        <authorList>
            <person name="Stanton E."/>
        </authorList>
    </citation>
    <scope>NUCLEOTIDE SEQUENCE [LARGE SCALE GENOMIC DNA]</scope>
    <source>
        <strain evidence="2 3">2020EL-00037</strain>
    </source>
</reference>
<evidence type="ECO:0000313" key="2">
    <source>
        <dbReference type="EMBL" id="MBQ0600812.1"/>
    </source>
</evidence>
<dbReference type="InterPro" id="IPR018330">
    <property type="entry name" value="RecT_fam"/>
</dbReference>
<accession>A0AAP2BIG4</accession>
<dbReference type="EMBL" id="JAGKON010000013">
    <property type="protein sequence ID" value="MBQ0600812.1"/>
    <property type="molecule type" value="Genomic_DNA"/>
</dbReference>
<sequence length="508" mass="56612">MGYNNKSRSAYKSQNNNGYSNNSNGNEVAQLNAVTRHLVSLENDFVAAATWNPTLSFAKESVFAKHVINNSPYLTKLAVQNLKSFEVAFLQLATSGLTLDPAQKMAYLVPRMGRVFLDVSYIGLSRMATDEGLCEDIVVELVFEKDDFKSNGRRQSPEHSFDPFADKGALLLTTADNGDVGDRGNFRGVYVDYQMKDGRNLVYFLTKAELASARGASESWKKVEERDMSPWVRFPWAMVRKSAIKQTIHQIPGNRTRVATIIDYLNKDGGEGFRDVNATPVQAAEFEMSARHAAQRHDVPPKQTTTQPAPSGNVYDGEVVQEANATETTKQPQPTKTESSSIKSAPPVQNSVSDGKTEEMSDVPGVRQSAKRRITKLVKRVINTLAFETMIAEVKTAFEFNDSEIQYAVRSLEESRRNLLQSKLTDAVNKCDFTDVESFLNKLPEGEFKQKSNAFVHEVQTQTDEMRTLYDEAMKSKNFSALDAAIEKISFKPLKTVLSEMRSSAKAA</sequence>
<dbReference type="GO" id="GO:0006259">
    <property type="term" value="P:DNA metabolic process"/>
    <property type="evidence" value="ECO:0007669"/>
    <property type="project" value="InterPro"/>
</dbReference>
<proteinExistence type="predicted"/>
<dbReference type="RefSeq" id="WP_210846219.1">
    <property type="nucleotide sequence ID" value="NZ_JAGKON010000013.1"/>
</dbReference>
<feature type="region of interest" description="Disordered" evidence="1">
    <location>
        <begin position="1"/>
        <end position="25"/>
    </location>
</feature>
<protein>
    <submittedName>
        <fullName evidence="2">Recombinase RecT</fullName>
    </submittedName>
</protein>
<organism evidence="2 3">
    <name type="scientific">Klebsiella oxytoca</name>
    <dbReference type="NCBI Taxonomy" id="571"/>
    <lineage>
        <taxon>Bacteria</taxon>
        <taxon>Pseudomonadati</taxon>
        <taxon>Pseudomonadota</taxon>
        <taxon>Gammaproteobacteria</taxon>
        <taxon>Enterobacterales</taxon>
        <taxon>Enterobacteriaceae</taxon>
        <taxon>Klebsiella/Raoultella group</taxon>
        <taxon>Klebsiella</taxon>
    </lineage>
</organism>
<comment type="caution">
    <text evidence="2">The sequence shown here is derived from an EMBL/GenBank/DDBJ whole genome shotgun (WGS) entry which is preliminary data.</text>
</comment>
<name>A0AAP2BIG4_KLEOX</name>